<sequence>MSLLRASFSVSRPAFRASARRFSTAPPKKDSNLPYYLIGASALGFGAYFLLGGPTESKLPRFMRKEQEHSPLDPKEFKDFKLKRVEPYNHNTSRFVFELPKDEASLLPVASCVVIRSSDPAALADADGKPVVRPYTPISPPDRRGELEFLIKKYDTGKASKYVHEQLRPGDTLSIKGPIPKFPYKQNEFEEVALIGGGSGVTPLWQILDHALSDPHNTTRFTLLFANQTERDILLREDLDALQKKHPKNLSVVYVVDQGSESWTGPMGYISKDLIKQHVAPASRGEKVKVFICGPPGQVNAIAGKKAGMKQGPVGGVLKELGYTEEQVYKF</sequence>
<gene>
    <name evidence="1" type="ORF">K488DRAFT_71716</name>
</gene>
<keyword evidence="2" id="KW-1185">Reference proteome</keyword>
<dbReference type="EMBL" id="MU273595">
    <property type="protein sequence ID" value="KAI0031035.1"/>
    <property type="molecule type" value="Genomic_DNA"/>
</dbReference>
<protein>
    <submittedName>
        <fullName evidence="1">Cytochrome-b5 reductase</fullName>
    </submittedName>
</protein>
<name>A0ACB8QH76_9AGAM</name>
<proteinExistence type="predicted"/>
<accession>A0ACB8QH76</accession>
<organism evidence="1 2">
    <name type="scientific">Vararia minispora EC-137</name>
    <dbReference type="NCBI Taxonomy" id="1314806"/>
    <lineage>
        <taxon>Eukaryota</taxon>
        <taxon>Fungi</taxon>
        <taxon>Dikarya</taxon>
        <taxon>Basidiomycota</taxon>
        <taxon>Agaricomycotina</taxon>
        <taxon>Agaricomycetes</taxon>
        <taxon>Russulales</taxon>
        <taxon>Lachnocladiaceae</taxon>
        <taxon>Vararia</taxon>
    </lineage>
</organism>
<dbReference type="Proteomes" id="UP000814128">
    <property type="component" value="Unassembled WGS sequence"/>
</dbReference>
<evidence type="ECO:0000313" key="1">
    <source>
        <dbReference type="EMBL" id="KAI0031035.1"/>
    </source>
</evidence>
<reference evidence="1" key="2">
    <citation type="journal article" date="2022" name="New Phytol.">
        <title>Evolutionary transition to the ectomycorrhizal habit in the genomes of a hyperdiverse lineage of mushroom-forming fungi.</title>
        <authorList>
            <person name="Looney B."/>
            <person name="Miyauchi S."/>
            <person name="Morin E."/>
            <person name="Drula E."/>
            <person name="Courty P.E."/>
            <person name="Kohler A."/>
            <person name="Kuo A."/>
            <person name="LaButti K."/>
            <person name="Pangilinan J."/>
            <person name="Lipzen A."/>
            <person name="Riley R."/>
            <person name="Andreopoulos W."/>
            <person name="He G."/>
            <person name="Johnson J."/>
            <person name="Nolan M."/>
            <person name="Tritt A."/>
            <person name="Barry K.W."/>
            <person name="Grigoriev I.V."/>
            <person name="Nagy L.G."/>
            <person name="Hibbett D."/>
            <person name="Henrissat B."/>
            <person name="Matheny P.B."/>
            <person name="Labbe J."/>
            <person name="Martin F.M."/>
        </authorList>
    </citation>
    <scope>NUCLEOTIDE SEQUENCE</scope>
    <source>
        <strain evidence="1">EC-137</strain>
    </source>
</reference>
<evidence type="ECO:0000313" key="2">
    <source>
        <dbReference type="Proteomes" id="UP000814128"/>
    </source>
</evidence>
<reference evidence="1" key="1">
    <citation type="submission" date="2021-02" db="EMBL/GenBank/DDBJ databases">
        <authorList>
            <consortium name="DOE Joint Genome Institute"/>
            <person name="Ahrendt S."/>
            <person name="Looney B.P."/>
            <person name="Miyauchi S."/>
            <person name="Morin E."/>
            <person name="Drula E."/>
            <person name="Courty P.E."/>
            <person name="Chicoki N."/>
            <person name="Fauchery L."/>
            <person name="Kohler A."/>
            <person name="Kuo A."/>
            <person name="Labutti K."/>
            <person name="Pangilinan J."/>
            <person name="Lipzen A."/>
            <person name="Riley R."/>
            <person name="Andreopoulos W."/>
            <person name="He G."/>
            <person name="Johnson J."/>
            <person name="Barry K.W."/>
            <person name="Grigoriev I.V."/>
            <person name="Nagy L."/>
            <person name="Hibbett D."/>
            <person name="Henrissat B."/>
            <person name="Matheny P.B."/>
            <person name="Labbe J."/>
            <person name="Martin F."/>
        </authorList>
    </citation>
    <scope>NUCLEOTIDE SEQUENCE</scope>
    <source>
        <strain evidence="1">EC-137</strain>
    </source>
</reference>
<comment type="caution">
    <text evidence="1">The sequence shown here is derived from an EMBL/GenBank/DDBJ whole genome shotgun (WGS) entry which is preliminary data.</text>
</comment>